<reference evidence="3" key="2">
    <citation type="submission" date="2022-03" db="EMBL/GenBank/DDBJ databases">
        <title>Draft title - Genomic analysis of global carrot germplasm unveils the trajectory of domestication and the origin of high carotenoid orange carrot.</title>
        <authorList>
            <person name="Iorizzo M."/>
            <person name="Ellison S."/>
            <person name="Senalik D."/>
            <person name="Macko-Podgorni A."/>
            <person name="Grzebelus D."/>
            <person name="Bostan H."/>
            <person name="Rolling W."/>
            <person name="Curaba J."/>
            <person name="Simon P."/>
        </authorList>
    </citation>
    <scope>NUCLEOTIDE SEQUENCE</scope>
    <source>
        <tissue evidence="3">Leaf</tissue>
    </source>
</reference>
<protein>
    <recommendedName>
        <fullName evidence="5">Peptidase M16 C-terminal domain-containing protein</fullName>
    </recommendedName>
</protein>
<dbReference type="GO" id="GO:0046872">
    <property type="term" value="F:metal ion binding"/>
    <property type="evidence" value="ECO:0007669"/>
    <property type="project" value="InterPro"/>
</dbReference>
<dbReference type="PANTHER" id="PTHR11851">
    <property type="entry name" value="METALLOPROTEASE"/>
    <property type="match status" value="1"/>
</dbReference>
<feature type="domain" description="Peptidase M16 N-terminal" evidence="1">
    <location>
        <begin position="59"/>
        <end position="200"/>
    </location>
</feature>
<dbReference type="Gene3D" id="3.30.830.10">
    <property type="entry name" value="Metalloenzyme, LuxS/M16 peptidase-like"/>
    <property type="match status" value="2"/>
</dbReference>
<dbReference type="Proteomes" id="UP000077755">
    <property type="component" value="Chromosome 6"/>
</dbReference>
<dbReference type="InterPro" id="IPR011765">
    <property type="entry name" value="Pept_M16_N"/>
</dbReference>
<accession>A0AAF0X9M2</accession>
<dbReference type="PANTHER" id="PTHR11851:SF190">
    <property type="entry name" value="MITOCHONDRIAL-PROCESSING PEPTIDASE SUBUNIT ALPHA"/>
    <property type="match status" value="1"/>
</dbReference>
<name>A0AAF0X9M2_DAUCS</name>
<evidence type="ECO:0008006" key="5">
    <source>
        <dbReference type="Google" id="ProtNLM"/>
    </source>
</evidence>
<dbReference type="EMBL" id="CP093348">
    <property type="protein sequence ID" value="WOH04008.1"/>
    <property type="molecule type" value="Genomic_DNA"/>
</dbReference>
<dbReference type="InterPro" id="IPR050361">
    <property type="entry name" value="MPP/UQCRC_Complex"/>
</dbReference>
<evidence type="ECO:0000313" key="3">
    <source>
        <dbReference type="EMBL" id="WOH04008.1"/>
    </source>
</evidence>
<dbReference type="Pfam" id="PF05193">
    <property type="entry name" value="Peptidase_M16_C"/>
    <property type="match status" value="1"/>
</dbReference>
<evidence type="ECO:0000259" key="1">
    <source>
        <dbReference type="Pfam" id="PF00675"/>
    </source>
</evidence>
<evidence type="ECO:0000313" key="4">
    <source>
        <dbReference type="Proteomes" id="UP000077755"/>
    </source>
</evidence>
<feature type="domain" description="Peptidase M16 C-terminal" evidence="2">
    <location>
        <begin position="206"/>
        <end position="389"/>
    </location>
</feature>
<proteinExistence type="predicted"/>
<dbReference type="SUPFAM" id="SSF63411">
    <property type="entry name" value="LuxS/MPP-like metallohydrolase"/>
    <property type="match status" value="2"/>
</dbReference>
<sequence>MDEHEFLVNFILGPVYLCITSPRPDGRDDMTLWRFVGSRSRSDVVGETCLTTLNNGLKIVSQSSQREDARVALVIQCGTMYEGKEKFGATELVKRMAFYSTYKRSSGQIELDLEKIGGCKSCSTSRDHMIYTIKGRKFDLPLMVDLLVDNVRNPVFFELEVQQKIQGMAEASCEPRYLLLDALHAAGYIGALANPVIAPKSTLDRLNATTALQFVTGNFTASRMVLAASGVDHKELVKYVEPLVIDMPSVLLPKEAPSVYVGGQRHISADSELTYIALAFELPGGWQQLKHAITLMVLQILLGGFQSGGGVDGRGKGLHSWPYVRVLNKYPAVESYTTFSSIYSDTGLFGIIVSTESKSIPQAVDVAVKELICVTKPSGIVRKELKDAKLATKGEIMKNLESGVVELESMAKQVLMYGERIPLDQILETIDKISREDVAYVAQKLISSPLAMASLGEDFHVPAYESLSRLFHVK</sequence>
<gene>
    <name evidence="3" type="ORF">DCAR_0623413</name>
</gene>
<dbReference type="GO" id="GO:0005739">
    <property type="term" value="C:mitochondrion"/>
    <property type="evidence" value="ECO:0007669"/>
    <property type="project" value="TreeGrafter"/>
</dbReference>
<organism evidence="3 4">
    <name type="scientific">Daucus carota subsp. sativus</name>
    <name type="common">Carrot</name>
    <dbReference type="NCBI Taxonomy" id="79200"/>
    <lineage>
        <taxon>Eukaryota</taxon>
        <taxon>Viridiplantae</taxon>
        <taxon>Streptophyta</taxon>
        <taxon>Embryophyta</taxon>
        <taxon>Tracheophyta</taxon>
        <taxon>Spermatophyta</taxon>
        <taxon>Magnoliopsida</taxon>
        <taxon>eudicotyledons</taxon>
        <taxon>Gunneridae</taxon>
        <taxon>Pentapetalae</taxon>
        <taxon>asterids</taxon>
        <taxon>campanulids</taxon>
        <taxon>Apiales</taxon>
        <taxon>Apiaceae</taxon>
        <taxon>Apioideae</taxon>
        <taxon>Scandiceae</taxon>
        <taxon>Daucinae</taxon>
        <taxon>Daucus</taxon>
        <taxon>Daucus sect. Daucus</taxon>
    </lineage>
</organism>
<evidence type="ECO:0000259" key="2">
    <source>
        <dbReference type="Pfam" id="PF05193"/>
    </source>
</evidence>
<dbReference type="AlphaFoldDB" id="A0AAF0X9M2"/>
<keyword evidence="4" id="KW-1185">Reference proteome</keyword>
<dbReference type="InterPro" id="IPR007863">
    <property type="entry name" value="Peptidase_M16_C"/>
</dbReference>
<reference evidence="3" key="1">
    <citation type="journal article" date="2016" name="Nat. Genet.">
        <title>A high-quality carrot genome assembly provides new insights into carotenoid accumulation and asterid genome evolution.</title>
        <authorList>
            <person name="Iorizzo M."/>
            <person name="Ellison S."/>
            <person name="Senalik D."/>
            <person name="Zeng P."/>
            <person name="Satapoomin P."/>
            <person name="Huang J."/>
            <person name="Bowman M."/>
            <person name="Iovene M."/>
            <person name="Sanseverino W."/>
            <person name="Cavagnaro P."/>
            <person name="Yildiz M."/>
            <person name="Macko-Podgorni A."/>
            <person name="Moranska E."/>
            <person name="Grzebelus E."/>
            <person name="Grzebelus D."/>
            <person name="Ashrafi H."/>
            <person name="Zheng Z."/>
            <person name="Cheng S."/>
            <person name="Spooner D."/>
            <person name="Van Deynze A."/>
            <person name="Simon P."/>
        </authorList>
    </citation>
    <scope>NUCLEOTIDE SEQUENCE</scope>
    <source>
        <tissue evidence="3">Leaf</tissue>
    </source>
</reference>
<dbReference type="InterPro" id="IPR011249">
    <property type="entry name" value="Metalloenz_LuxS/M16"/>
</dbReference>
<dbReference type="Pfam" id="PF00675">
    <property type="entry name" value="Peptidase_M16"/>
    <property type="match status" value="1"/>
</dbReference>